<keyword evidence="9" id="KW-0862">Zinc</keyword>
<dbReference type="FunFam" id="3.10.10.10:FF:000007">
    <property type="entry name" value="Retrovirus-related Pol polyprotein from transposon 17.6-like Protein"/>
    <property type="match status" value="1"/>
</dbReference>
<keyword evidence="3" id="KW-0808">Transferase</keyword>
<dbReference type="InterPro" id="IPR041373">
    <property type="entry name" value="RT_RNaseH"/>
</dbReference>
<evidence type="ECO:0000256" key="3">
    <source>
        <dbReference type="ARBA" id="ARBA00022679"/>
    </source>
</evidence>
<dbReference type="GO" id="GO:0008270">
    <property type="term" value="F:zinc ion binding"/>
    <property type="evidence" value="ECO:0007669"/>
    <property type="project" value="UniProtKB-KW"/>
</dbReference>
<keyword evidence="4" id="KW-0548">Nucleotidyltransferase</keyword>
<evidence type="ECO:0000313" key="13">
    <source>
        <dbReference type="EMBL" id="KAK8951049.1"/>
    </source>
</evidence>
<dbReference type="EMBL" id="JBBWWQ010000003">
    <property type="protein sequence ID" value="KAK8951049.1"/>
    <property type="molecule type" value="Genomic_DNA"/>
</dbReference>
<dbReference type="GO" id="GO:0004190">
    <property type="term" value="F:aspartic-type endopeptidase activity"/>
    <property type="evidence" value="ECO:0007669"/>
    <property type="project" value="InterPro"/>
</dbReference>
<dbReference type="PROSITE" id="PS00141">
    <property type="entry name" value="ASP_PROTEASE"/>
    <property type="match status" value="1"/>
</dbReference>
<dbReference type="GO" id="GO:0006508">
    <property type="term" value="P:proteolysis"/>
    <property type="evidence" value="ECO:0007669"/>
    <property type="project" value="UniProtKB-KW"/>
</dbReference>
<keyword evidence="8" id="KW-0695">RNA-directed DNA polymerase</keyword>
<dbReference type="InterPro" id="IPR000477">
    <property type="entry name" value="RT_dom"/>
</dbReference>
<evidence type="ECO:0000256" key="4">
    <source>
        <dbReference type="ARBA" id="ARBA00022695"/>
    </source>
</evidence>
<dbReference type="CDD" id="cd09274">
    <property type="entry name" value="RNase_HI_RT_Ty3"/>
    <property type="match status" value="1"/>
</dbReference>
<evidence type="ECO:0000256" key="5">
    <source>
        <dbReference type="ARBA" id="ARBA00022722"/>
    </source>
</evidence>
<evidence type="ECO:0000259" key="11">
    <source>
        <dbReference type="PROSITE" id="PS50158"/>
    </source>
</evidence>
<evidence type="ECO:0000259" key="12">
    <source>
        <dbReference type="PROSITE" id="PS50878"/>
    </source>
</evidence>
<dbReference type="SUPFAM" id="SSF50630">
    <property type="entry name" value="Acid proteases"/>
    <property type="match status" value="1"/>
</dbReference>
<gene>
    <name evidence="13" type="ORF">KSP39_PZI004814</name>
</gene>
<dbReference type="InterPro" id="IPR001969">
    <property type="entry name" value="Aspartic_peptidase_AS"/>
</dbReference>
<keyword evidence="14" id="KW-1185">Reference proteome</keyword>
<dbReference type="CDD" id="cd00303">
    <property type="entry name" value="retropepsin_like"/>
    <property type="match status" value="1"/>
</dbReference>
<feature type="region of interest" description="Disordered" evidence="10">
    <location>
        <begin position="216"/>
        <end position="247"/>
    </location>
</feature>
<dbReference type="InterPro" id="IPR021109">
    <property type="entry name" value="Peptidase_aspartic_dom_sf"/>
</dbReference>
<keyword evidence="7" id="KW-0378">Hydrolase</keyword>
<dbReference type="Gene3D" id="3.30.70.270">
    <property type="match status" value="2"/>
</dbReference>
<proteinExistence type="predicted"/>
<dbReference type="Gene3D" id="3.10.20.370">
    <property type="match status" value="1"/>
</dbReference>
<dbReference type="EC" id="2.7.7.49" evidence="1"/>
<keyword evidence="5" id="KW-0540">Nuclease</keyword>
<feature type="compositionally biased region" description="Basic and acidic residues" evidence="10">
    <location>
        <begin position="216"/>
        <end position="232"/>
    </location>
</feature>
<reference evidence="13 14" key="1">
    <citation type="journal article" date="2022" name="Nat. Plants">
        <title>Genomes of leafy and leafless Platanthera orchids illuminate the evolution of mycoheterotrophy.</title>
        <authorList>
            <person name="Li M.H."/>
            <person name="Liu K.W."/>
            <person name="Li Z."/>
            <person name="Lu H.C."/>
            <person name="Ye Q.L."/>
            <person name="Zhang D."/>
            <person name="Wang J.Y."/>
            <person name="Li Y.F."/>
            <person name="Zhong Z.M."/>
            <person name="Liu X."/>
            <person name="Yu X."/>
            <person name="Liu D.K."/>
            <person name="Tu X.D."/>
            <person name="Liu B."/>
            <person name="Hao Y."/>
            <person name="Liao X.Y."/>
            <person name="Jiang Y.T."/>
            <person name="Sun W.H."/>
            <person name="Chen J."/>
            <person name="Chen Y.Q."/>
            <person name="Ai Y."/>
            <person name="Zhai J.W."/>
            <person name="Wu S.S."/>
            <person name="Zhou Z."/>
            <person name="Hsiao Y.Y."/>
            <person name="Wu W.L."/>
            <person name="Chen Y.Y."/>
            <person name="Lin Y.F."/>
            <person name="Hsu J.L."/>
            <person name="Li C.Y."/>
            <person name="Wang Z.W."/>
            <person name="Zhao X."/>
            <person name="Zhong W.Y."/>
            <person name="Ma X.K."/>
            <person name="Ma L."/>
            <person name="Huang J."/>
            <person name="Chen G.Z."/>
            <person name="Huang M.Z."/>
            <person name="Huang L."/>
            <person name="Peng D.H."/>
            <person name="Luo Y.B."/>
            <person name="Zou S.Q."/>
            <person name="Chen S.P."/>
            <person name="Lan S."/>
            <person name="Tsai W.C."/>
            <person name="Van de Peer Y."/>
            <person name="Liu Z.J."/>
        </authorList>
    </citation>
    <scope>NUCLEOTIDE SEQUENCE [LARGE SCALE GENOMIC DNA]</scope>
    <source>
        <strain evidence="13">Lor287</strain>
    </source>
</reference>
<dbReference type="Pfam" id="PF00078">
    <property type="entry name" value="RVT_1"/>
    <property type="match status" value="1"/>
</dbReference>
<keyword evidence="6" id="KW-0255">Endonuclease</keyword>
<dbReference type="GO" id="GO:0004519">
    <property type="term" value="F:endonuclease activity"/>
    <property type="evidence" value="ECO:0007669"/>
    <property type="project" value="UniProtKB-KW"/>
</dbReference>
<name>A0AAP0BVZ5_9ASPA</name>
<dbReference type="GO" id="GO:0003676">
    <property type="term" value="F:nucleic acid binding"/>
    <property type="evidence" value="ECO:0007669"/>
    <property type="project" value="InterPro"/>
</dbReference>
<dbReference type="Pfam" id="PF03732">
    <property type="entry name" value="Retrotrans_gag"/>
    <property type="match status" value="1"/>
</dbReference>
<dbReference type="InterPro" id="IPR043128">
    <property type="entry name" value="Rev_trsase/Diguanyl_cyclase"/>
</dbReference>
<evidence type="ECO:0000256" key="6">
    <source>
        <dbReference type="ARBA" id="ARBA00022759"/>
    </source>
</evidence>
<accession>A0AAP0BVZ5</accession>
<evidence type="ECO:0000256" key="8">
    <source>
        <dbReference type="ARBA" id="ARBA00022918"/>
    </source>
</evidence>
<dbReference type="InterPro" id="IPR043502">
    <property type="entry name" value="DNA/RNA_pol_sf"/>
</dbReference>
<feature type="domain" description="CCHC-type" evidence="11">
    <location>
        <begin position="285"/>
        <end position="299"/>
    </location>
</feature>
<feature type="domain" description="Reverse transcriptase" evidence="12">
    <location>
        <begin position="586"/>
        <end position="765"/>
    </location>
</feature>
<dbReference type="FunFam" id="3.10.20.370:FF:000001">
    <property type="entry name" value="Retrovirus-related Pol polyprotein from transposon 17.6-like protein"/>
    <property type="match status" value="1"/>
</dbReference>
<dbReference type="GO" id="GO:0003964">
    <property type="term" value="F:RNA-directed DNA polymerase activity"/>
    <property type="evidence" value="ECO:0007669"/>
    <property type="project" value="UniProtKB-KW"/>
</dbReference>
<keyword evidence="2" id="KW-0645">Protease</keyword>
<dbReference type="FunFam" id="3.30.70.270:FF:000020">
    <property type="entry name" value="Transposon Tf2-6 polyprotein-like Protein"/>
    <property type="match status" value="1"/>
</dbReference>
<keyword evidence="9" id="KW-0479">Metal-binding</keyword>
<dbReference type="InterPro" id="IPR050951">
    <property type="entry name" value="Retrovirus_Pol_polyprotein"/>
</dbReference>
<dbReference type="CDD" id="cd01647">
    <property type="entry name" value="RT_LTR"/>
    <property type="match status" value="1"/>
</dbReference>
<dbReference type="AlphaFoldDB" id="A0AAP0BVZ5"/>
<dbReference type="InterPro" id="IPR001878">
    <property type="entry name" value="Znf_CCHC"/>
</dbReference>
<dbReference type="Gene3D" id="1.10.340.70">
    <property type="match status" value="1"/>
</dbReference>
<organism evidence="13 14">
    <name type="scientific">Platanthera zijinensis</name>
    <dbReference type="NCBI Taxonomy" id="2320716"/>
    <lineage>
        <taxon>Eukaryota</taxon>
        <taxon>Viridiplantae</taxon>
        <taxon>Streptophyta</taxon>
        <taxon>Embryophyta</taxon>
        <taxon>Tracheophyta</taxon>
        <taxon>Spermatophyta</taxon>
        <taxon>Magnoliopsida</taxon>
        <taxon>Liliopsida</taxon>
        <taxon>Asparagales</taxon>
        <taxon>Orchidaceae</taxon>
        <taxon>Orchidoideae</taxon>
        <taxon>Orchideae</taxon>
        <taxon>Orchidinae</taxon>
        <taxon>Platanthera</taxon>
    </lineage>
</organism>
<evidence type="ECO:0000256" key="7">
    <source>
        <dbReference type="ARBA" id="ARBA00022801"/>
    </source>
</evidence>
<evidence type="ECO:0000256" key="2">
    <source>
        <dbReference type="ARBA" id="ARBA00022670"/>
    </source>
</evidence>
<comment type="caution">
    <text evidence="13">The sequence shown here is derived from an EMBL/GenBank/DDBJ whole genome shotgun (WGS) entry which is preliminary data.</text>
</comment>
<evidence type="ECO:0000256" key="9">
    <source>
        <dbReference type="PROSITE-ProRule" id="PRU00047"/>
    </source>
</evidence>
<dbReference type="PANTHER" id="PTHR37984:SF5">
    <property type="entry name" value="PROTEIN NYNRIN-LIKE"/>
    <property type="match status" value="1"/>
</dbReference>
<evidence type="ECO:0000256" key="10">
    <source>
        <dbReference type="SAM" id="MobiDB-lite"/>
    </source>
</evidence>
<keyword evidence="9" id="KW-0863">Zinc-finger</keyword>
<dbReference type="Pfam" id="PF17917">
    <property type="entry name" value="RT_RNaseH"/>
    <property type="match status" value="1"/>
</dbReference>
<dbReference type="PANTHER" id="PTHR37984">
    <property type="entry name" value="PROTEIN CBG26694"/>
    <property type="match status" value="1"/>
</dbReference>
<protein>
    <recommendedName>
        <fullName evidence="1">RNA-directed DNA polymerase</fullName>
        <ecNumber evidence="1">2.7.7.49</ecNumber>
    </recommendedName>
</protein>
<dbReference type="InterPro" id="IPR005162">
    <property type="entry name" value="Retrotrans_gag_dom"/>
</dbReference>
<dbReference type="Gene3D" id="2.40.70.10">
    <property type="entry name" value="Acid Proteases"/>
    <property type="match status" value="1"/>
</dbReference>
<evidence type="ECO:0000313" key="14">
    <source>
        <dbReference type="Proteomes" id="UP001418222"/>
    </source>
</evidence>
<dbReference type="Pfam" id="PF08284">
    <property type="entry name" value="RVP_2"/>
    <property type="match status" value="1"/>
</dbReference>
<evidence type="ECO:0000256" key="1">
    <source>
        <dbReference type="ARBA" id="ARBA00012493"/>
    </source>
</evidence>
<dbReference type="PROSITE" id="PS50878">
    <property type="entry name" value="RT_POL"/>
    <property type="match status" value="1"/>
</dbReference>
<sequence>MTSESGSSGRSNPPLVEVMQALAEAIRAGNVVPLPAQETTDVQLKQFLEMRPPIFRGGVTPMETEDWLKRIELIFKAMRCPENRKVELVTFLFEGEANRWWDSLTQGKFYGRTDIRWNDFLHEFLDWFVPPSEKRILQERFLRLTQGNRSVMQFEAEFTQLAYYASDMVPNERERCFRFQLGLREDVRVHLISQRIQRYNELVETAKLIEKDVDVSQRKNEVQQKRPPEEQSKTFSGKSGGSKWKKFKKGVPMPAPATGSTTSHPICGKCGKAHPGECLKGTGVCFKCFRPGHMKHECPLWKTEAGKKPTGGLGPTSTIHNLDKGKAIESVASGPFIQSREERQVMPQVFNLNQQEAKAHDAVITGMISVHNHIMKVLFDTGASHSFIAAATVKELSMEPYRSHEEITVKMPNNTEMNTKLRCLVWLTIENTLLVEADVAILPLSEFDIILGMDWLSRHEAVINCKKKEIIFRLHDRTQCTFKGMSEVSKVLISSLKALKKVRKGCEATLVVLKKSDTAMKDEPTVVSVVRDFLDVFPEDLPGVPPPREVEFTINLVPGAVPVAKAPYRMAPKELAELKSQIQELVDKNFIRPSTSPWGAPVLFVKKKDGSLRLCIDYRELNKLTIRNQYPLPRIDDLFDQLVHAKVFSKIDLRSGYHQLRIKENDIYKTAFSTRYGHFEFIVMPFGLTNAPAVFMDLMNRVFNEFLDKFVIVFIDDILIYSKDREEHTEHLKLVLQTLRNHALYAKFSKCEFWLNEVSFLGHVVTEHGLSVDPTKIEAIMTWSRPTTVKEIRSFLGLAGYYRKFVKNFSAIALPLTKLTQKNIPFNWTDDCQEAFEELKRKLTTAPILVMPCGSEGFQIYSDASVKGLGCVLMQNGKVIAYASRQLKDAERNYPTHDLELAAVVFALKIWRHYLYGMSCEIFTDHKSLKYIFSQKEINMRQRRWLELIKDYDVDIKYHPGKANVIADALSRKNVTSLIVPITEQKELLQDLQKLQLLTCITTSRTQNVLFQLTNEQPLKERVRKVMHQDPIFVKFLEKIKSGQATVLREDDGLLFLNGRLCIPDVNMLRSEILYEAHNTTYSIHPGRTKMYQDLKQDFW</sequence>
<dbReference type="Gene3D" id="3.10.10.10">
    <property type="entry name" value="HIV Type 1 Reverse Transcriptase, subunit A, domain 1"/>
    <property type="match status" value="1"/>
</dbReference>
<dbReference type="PROSITE" id="PS50158">
    <property type="entry name" value="ZF_CCHC"/>
    <property type="match status" value="1"/>
</dbReference>
<dbReference type="SUPFAM" id="SSF56672">
    <property type="entry name" value="DNA/RNA polymerases"/>
    <property type="match status" value="1"/>
</dbReference>
<dbReference type="Proteomes" id="UP001418222">
    <property type="component" value="Unassembled WGS sequence"/>
</dbReference>